<dbReference type="EMBL" id="JAFNEN010000114">
    <property type="protein sequence ID" value="KAG8193825.1"/>
    <property type="molecule type" value="Genomic_DNA"/>
</dbReference>
<proteinExistence type="predicted"/>
<keyword evidence="2" id="KW-1185">Reference proteome</keyword>
<dbReference type="AlphaFoldDB" id="A0AAV6VAX1"/>
<sequence length="69" mass="7696">MIANIEVHGADKDEGGYCCFLLRNREVVLPGKNITAAGRKEETKNSGFVVDEGRKCYEVVKFNPLHRTA</sequence>
<name>A0AAV6VAX1_9ARAC</name>
<comment type="caution">
    <text evidence="1">The sequence shown here is derived from an EMBL/GenBank/DDBJ whole genome shotgun (WGS) entry which is preliminary data.</text>
</comment>
<protein>
    <submittedName>
        <fullName evidence="1">Uncharacterized protein</fullName>
    </submittedName>
</protein>
<accession>A0AAV6VAX1</accession>
<organism evidence="1 2">
    <name type="scientific">Oedothorax gibbosus</name>
    <dbReference type="NCBI Taxonomy" id="931172"/>
    <lineage>
        <taxon>Eukaryota</taxon>
        <taxon>Metazoa</taxon>
        <taxon>Ecdysozoa</taxon>
        <taxon>Arthropoda</taxon>
        <taxon>Chelicerata</taxon>
        <taxon>Arachnida</taxon>
        <taxon>Araneae</taxon>
        <taxon>Araneomorphae</taxon>
        <taxon>Entelegynae</taxon>
        <taxon>Araneoidea</taxon>
        <taxon>Linyphiidae</taxon>
        <taxon>Erigoninae</taxon>
        <taxon>Oedothorax</taxon>
    </lineage>
</organism>
<evidence type="ECO:0000313" key="2">
    <source>
        <dbReference type="Proteomes" id="UP000827092"/>
    </source>
</evidence>
<reference evidence="1 2" key="1">
    <citation type="journal article" date="2022" name="Nat. Ecol. Evol.">
        <title>A masculinizing supergene underlies an exaggerated male reproductive morph in a spider.</title>
        <authorList>
            <person name="Hendrickx F."/>
            <person name="De Corte Z."/>
            <person name="Sonet G."/>
            <person name="Van Belleghem S.M."/>
            <person name="Kostlbacher S."/>
            <person name="Vangestel C."/>
        </authorList>
    </citation>
    <scope>NUCLEOTIDE SEQUENCE [LARGE SCALE GENOMIC DNA]</scope>
    <source>
        <strain evidence="1">W744_W776</strain>
    </source>
</reference>
<dbReference type="Proteomes" id="UP000827092">
    <property type="component" value="Unassembled WGS sequence"/>
</dbReference>
<gene>
    <name evidence="1" type="ORF">JTE90_029559</name>
</gene>
<evidence type="ECO:0000313" key="1">
    <source>
        <dbReference type="EMBL" id="KAG8193825.1"/>
    </source>
</evidence>